<keyword evidence="6 9" id="KW-1133">Transmembrane helix</keyword>
<keyword evidence="5 8" id="KW-0812">Transmembrane</keyword>
<gene>
    <name evidence="11" type="ORF">ISU02_12095</name>
</gene>
<comment type="similarity">
    <text evidence="2 8">Belongs to the GSP F family.</text>
</comment>
<evidence type="ECO:0000256" key="4">
    <source>
        <dbReference type="ARBA" id="ARBA00022475"/>
    </source>
</evidence>
<dbReference type="PRINTS" id="PR00812">
    <property type="entry name" value="BCTERIALGSPF"/>
</dbReference>
<evidence type="ECO:0000256" key="2">
    <source>
        <dbReference type="ARBA" id="ARBA00005745"/>
    </source>
</evidence>
<reference evidence="11 12" key="1">
    <citation type="submission" date="2020-11" db="EMBL/GenBank/DDBJ databases">
        <title>Fusibacter basophilias sp. nov.</title>
        <authorList>
            <person name="Qiu D."/>
        </authorList>
    </citation>
    <scope>NUCLEOTIDE SEQUENCE [LARGE SCALE GENOMIC DNA]</scope>
    <source>
        <strain evidence="11 12">Q10-2</strain>
    </source>
</reference>
<proteinExistence type="inferred from homology"/>
<evidence type="ECO:0000256" key="8">
    <source>
        <dbReference type="RuleBase" id="RU003923"/>
    </source>
</evidence>
<evidence type="ECO:0000256" key="7">
    <source>
        <dbReference type="ARBA" id="ARBA00023136"/>
    </source>
</evidence>
<evidence type="ECO:0000313" key="11">
    <source>
        <dbReference type="EMBL" id="MBF4693852.1"/>
    </source>
</evidence>
<feature type="domain" description="Type II secretion system protein GspF" evidence="10">
    <location>
        <begin position="274"/>
        <end position="396"/>
    </location>
</feature>
<dbReference type="Gene3D" id="1.20.81.30">
    <property type="entry name" value="Type II secretion system (T2SS), domain F"/>
    <property type="match status" value="2"/>
</dbReference>
<evidence type="ECO:0000256" key="5">
    <source>
        <dbReference type="ARBA" id="ARBA00022692"/>
    </source>
</evidence>
<evidence type="ECO:0000256" key="1">
    <source>
        <dbReference type="ARBA" id="ARBA00004651"/>
    </source>
</evidence>
<evidence type="ECO:0000256" key="9">
    <source>
        <dbReference type="SAM" id="Phobius"/>
    </source>
</evidence>
<keyword evidence="12" id="KW-1185">Reference proteome</keyword>
<organism evidence="11 12">
    <name type="scientific">Fusibacter ferrireducens</name>
    <dbReference type="NCBI Taxonomy" id="2785058"/>
    <lineage>
        <taxon>Bacteria</taxon>
        <taxon>Bacillati</taxon>
        <taxon>Bacillota</taxon>
        <taxon>Clostridia</taxon>
        <taxon>Eubacteriales</taxon>
        <taxon>Eubacteriales Family XII. Incertae Sedis</taxon>
        <taxon>Fusibacter</taxon>
    </lineage>
</organism>
<dbReference type="InterPro" id="IPR001992">
    <property type="entry name" value="T2SS_GspF/T4SS_PilC_CS"/>
</dbReference>
<dbReference type="Pfam" id="PF00482">
    <property type="entry name" value="T2SSF"/>
    <property type="match status" value="2"/>
</dbReference>
<feature type="transmembrane region" description="Helical" evidence="9">
    <location>
        <begin position="377"/>
        <end position="398"/>
    </location>
</feature>
<protein>
    <submittedName>
        <fullName evidence="11">Type II secretion system F family protein</fullName>
    </submittedName>
</protein>
<evidence type="ECO:0000313" key="12">
    <source>
        <dbReference type="Proteomes" id="UP000614200"/>
    </source>
</evidence>
<evidence type="ECO:0000256" key="6">
    <source>
        <dbReference type="ARBA" id="ARBA00022989"/>
    </source>
</evidence>
<comment type="caution">
    <text evidence="11">The sequence shown here is derived from an EMBL/GenBank/DDBJ whole genome shotgun (WGS) entry which is preliminary data.</text>
</comment>
<feature type="transmembrane region" description="Helical" evidence="9">
    <location>
        <begin position="172"/>
        <end position="197"/>
    </location>
</feature>
<dbReference type="InterPro" id="IPR018076">
    <property type="entry name" value="T2SS_GspF_dom"/>
</dbReference>
<evidence type="ECO:0000259" key="10">
    <source>
        <dbReference type="Pfam" id="PF00482"/>
    </source>
</evidence>
<dbReference type="RefSeq" id="WP_194702096.1">
    <property type="nucleotide sequence ID" value="NZ_JADKNH010000007.1"/>
</dbReference>
<dbReference type="InterPro" id="IPR042094">
    <property type="entry name" value="T2SS_GspF_sf"/>
</dbReference>
<keyword evidence="3 8" id="KW-0813">Transport</keyword>
<keyword evidence="7 9" id="KW-0472">Membrane</keyword>
<dbReference type="PROSITE" id="PS00874">
    <property type="entry name" value="T2SP_F"/>
    <property type="match status" value="1"/>
</dbReference>
<comment type="subcellular location">
    <subcellularLocation>
        <location evidence="1 8">Cell membrane</location>
        <topology evidence="1 8">Multi-pass membrane protein</topology>
    </subcellularLocation>
</comment>
<dbReference type="EMBL" id="JADKNH010000007">
    <property type="protein sequence ID" value="MBF4693852.1"/>
    <property type="molecule type" value="Genomic_DNA"/>
</dbReference>
<dbReference type="Proteomes" id="UP000614200">
    <property type="component" value="Unassembled WGS sequence"/>
</dbReference>
<dbReference type="PANTHER" id="PTHR30012:SF0">
    <property type="entry name" value="TYPE II SECRETION SYSTEM PROTEIN F-RELATED"/>
    <property type="match status" value="1"/>
</dbReference>
<keyword evidence="4" id="KW-1003">Cell membrane</keyword>
<accession>A0ABR9ZTS2</accession>
<name>A0ABR9ZTS2_9FIRM</name>
<feature type="transmembrane region" description="Helical" evidence="9">
    <location>
        <begin position="224"/>
        <end position="243"/>
    </location>
</feature>
<evidence type="ECO:0000256" key="3">
    <source>
        <dbReference type="ARBA" id="ARBA00022448"/>
    </source>
</evidence>
<sequence>MAGTFKCKELDLKGQVNEVFYKAESKEEVIQLVRAKGNSPLKITQEEESSKDLSEVKFFEPKVKLKDIAIFCKQLSTMLAAGMPLLNSLEVLISQSDNATLKKTIKEVATQVQKGDVLSVAMGRYQKVFPVLLIRMIEAGEMTGNLDGVLIRMTEHYTKENKINSKIKGAMIYPMVLGILVVVVVVFLLTFVMPTFINMFVSSGVKLPLPTRILLGFSDAIRQFWYLFIAGFALVSFGMRSLLKTTEGKRAFDRLKLKMPMIKVNIAKIATSRFTRTLSTLLGSGIPIIQALDSAARVTNNMVVIDGIEKVSEDIKKGVKLSLLLKEIGVFPPMMISMVNIGEESGALEDMLEKTADYYDEELDSAIQKMIAIIEPVMIIGMALIVGFIVISMMLPMFDMFKTIG</sequence>
<dbReference type="InterPro" id="IPR003004">
    <property type="entry name" value="GspF/PilC"/>
</dbReference>
<dbReference type="PANTHER" id="PTHR30012">
    <property type="entry name" value="GENERAL SECRETION PATHWAY PROTEIN"/>
    <property type="match status" value="1"/>
</dbReference>
<feature type="domain" description="Type II secretion system protein GspF" evidence="10">
    <location>
        <begin position="71"/>
        <end position="194"/>
    </location>
</feature>